<dbReference type="SUPFAM" id="SSF49599">
    <property type="entry name" value="TRAF domain-like"/>
    <property type="match status" value="1"/>
</dbReference>
<evidence type="ECO:0000313" key="9">
    <source>
        <dbReference type="Proteomes" id="UP000235965"/>
    </source>
</evidence>
<reference evidence="8 9" key="1">
    <citation type="submission" date="2017-12" db="EMBL/GenBank/DDBJ databases">
        <title>Hemimetabolous genomes reveal molecular basis of termite eusociality.</title>
        <authorList>
            <person name="Harrison M.C."/>
            <person name="Jongepier E."/>
            <person name="Robertson H.M."/>
            <person name="Arning N."/>
            <person name="Bitard-Feildel T."/>
            <person name="Chao H."/>
            <person name="Childers C.P."/>
            <person name="Dinh H."/>
            <person name="Doddapaneni H."/>
            <person name="Dugan S."/>
            <person name="Gowin J."/>
            <person name="Greiner C."/>
            <person name="Han Y."/>
            <person name="Hu H."/>
            <person name="Hughes D.S.T."/>
            <person name="Huylmans A.-K."/>
            <person name="Kemena C."/>
            <person name="Kremer L.P.M."/>
            <person name="Lee S.L."/>
            <person name="Lopez-Ezquerra A."/>
            <person name="Mallet L."/>
            <person name="Monroy-Kuhn J.M."/>
            <person name="Moser A."/>
            <person name="Murali S.C."/>
            <person name="Muzny D.M."/>
            <person name="Otani S."/>
            <person name="Piulachs M.-D."/>
            <person name="Poelchau M."/>
            <person name="Qu J."/>
            <person name="Schaub F."/>
            <person name="Wada-Katsumata A."/>
            <person name="Worley K.C."/>
            <person name="Xie Q."/>
            <person name="Ylla G."/>
            <person name="Poulsen M."/>
            <person name="Gibbs R.A."/>
            <person name="Schal C."/>
            <person name="Richards S."/>
            <person name="Belles X."/>
            <person name="Korb J."/>
            <person name="Bornberg-Bauer E."/>
        </authorList>
    </citation>
    <scope>NUCLEOTIDE SEQUENCE [LARGE SCALE GENOMIC DNA]</scope>
    <source>
        <tissue evidence="8">Whole body</tissue>
    </source>
</reference>
<dbReference type="PANTHER" id="PTHR45877:SF2">
    <property type="entry name" value="E3 UBIQUITIN-PROTEIN LIGASE SINA-RELATED"/>
    <property type="match status" value="1"/>
</dbReference>
<dbReference type="EC" id="2.3.2.27" evidence="6"/>
<dbReference type="STRING" id="105785.A0A2J7PTS6"/>
<evidence type="ECO:0000256" key="2">
    <source>
        <dbReference type="ARBA" id="ARBA00022723"/>
    </source>
</evidence>
<dbReference type="PROSITE" id="PS50089">
    <property type="entry name" value="ZF_RING_2"/>
    <property type="match status" value="1"/>
</dbReference>
<keyword evidence="4 6" id="KW-0862">Zinc</keyword>
<name>A0A2J7PTS6_9NEOP</name>
<evidence type="ECO:0000256" key="4">
    <source>
        <dbReference type="ARBA" id="ARBA00022833"/>
    </source>
</evidence>
<dbReference type="AlphaFoldDB" id="A0A2J7PTS6"/>
<dbReference type="InterPro" id="IPR013083">
    <property type="entry name" value="Znf_RING/FYVE/PHD"/>
</dbReference>
<dbReference type="Pfam" id="PF21362">
    <property type="entry name" value="Sina_RING"/>
    <property type="match status" value="1"/>
</dbReference>
<comment type="domain">
    <text evidence="6">The SBD domain (substrate-binding domain) mediates the interaction with substrate proteins. It is related to the TRAF family.</text>
</comment>
<dbReference type="InterPro" id="IPR004162">
    <property type="entry name" value="SINA-like_animal"/>
</dbReference>
<keyword evidence="9" id="KW-1185">Reference proteome</keyword>
<dbReference type="GO" id="GO:0008270">
    <property type="term" value="F:zinc ion binding"/>
    <property type="evidence" value="ECO:0007669"/>
    <property type="project" value="UniProtKB-KW"/>
</dbReference>
<comment type="pathway">
    <text evidence="6">Protein modification; protein ubiquitination.</text>
</comment>
<evidence type="ECO:0000313" key="8">
    <source>
        <dbReference type="EMBL" id="PNF19731.1"/>
    </source>
</evidence>
<feature type="domain" description="RING-type" evidence="7">
    <location>
        <begin position="24"/>
        <end position="59"/>
    </location>
</feature>
<dbReference type="SUPFAM" id="SSF57850">
    <property type="entry name" value="RING/U-box"/>
    <property type="match status" value="1"/>
</dbReference>
<dbReference type="GO" id="GO:0031624">
    <property type="term" value="F:ubiquitin conjugating enzyme binding"/>
    <property type="evidence" value="ECO:0007669"/>
    <property type="project" value="TreeGrafter"/>
</dbReference>
<dbReference type="EMBL" id="NEVH01021221">
    <property type="protein sequence ID" value="PNF19731.1"/>
    <property type="molecule type" value="Genomic_DNA"/>
</dbReference>
<dbReference type="InterPro" id="IPR018121">
    <property type="entry name" value="7-in-absentia-prot_TRAF-dom"/>
</dbReference>
<dbReference type="Gene3D" id="3.30.40.10">
    <property type="entry name" value="Zinc/RING finger domain, C3HC4 (zinc finger)"/>
    <property type="match status" value="1"/>
</dbReference>
<dbReference type="InterPro" id="IPR008974">
    <property type="entry name" value="TRAF-like"/>
</dbReference>
<comment type="domain">
    <text evidence="6">The RING-type zinc finger domain is essential for ubiquitin ligase activity.</text>
</comment>
<organism evidence="8 9">
    <name type="scientific">Cryptotermes secundus</name>
    <dbReference type="NCBI Taxonomy" id="105785"/>
    <lineage>
        <taxon>Eukaryota</taxon>
        <taxon>Metazoa</taxon>
        <taxon>Ecdysozoa</taxon>
        <taxon>Arthropoda</taxon>
        <taxon>Hexapoda</taxon>
        <taxon>Insecta</taxon>
        <taxon>Pterygota</taxon>
        <taxon>Neoptera</taxon>
        <taxon>Polyneoptera</taxon>
        <taxon>Dictyoptera</taxon>
        <taxon>Blattodea</taxon>
        <taxon>Blattoidea</taxon>
        <taxon>Termitoidae</taxon>
        <taxon>Kalotermitidae</taxon>
        <taxon>Cryptotermitinae</taxon>
        <taxon>Cryptotermes</taxon>
    </lineage>
</organism>
<evidence type="ECO:0000256" key="6">
    <source>
        <dbReference type="RuleBase" id="RU201113"/>
    </source>
</evidence>
<evidence type="ECO:0000256" key="1">
    <source>
        <dbReference type="ARBA" id="ARBA00009119"/>
    </source>
</evidence>
<gene>
    <name evidence="8" type="ORF">B7P43_G14772</name>
</gene>
<keyword evidence="3 5" id="KW-0863">Zinc-finger</keyword>
<dbReference type="InterPro" id="IPR049548">
    <property type="entry name" value="Sina-like_RING"/>
</dbReference>
<sequence length="255" mass="28613">MAEDEAFPAEASQISKSVQDALECPVCLEYMTPPITMCSSGHSVCQACRPRMTSCPTCRRPLLGIRNYALELLARELQLPPRPADAPQATCLDTCPYEPEYGCPLECSWTGRHSELGKHLSERHSDKILEGTGGQSCRWDLPLSVKDTRVIFAFGKVFLYQQRLHTIKRVFYIVVQYVGPEEEASRFKYEVELRSGSGAQKMTVIGNVTLHYYQDINAVYEAGNCVTLDYDVVKNVAEDKLIYSVKVFKPSISVV</sequence>
<accession>A0A2J7PTS6</accession>
<dbReference type="InParanoid" id="A0A2J7PTS6"/>
<dbReference type="GO" id="GO:0016567">
    <property type="term" value="P:protein ubiquitination"/>
    <property type="evidence" value="ECO:0007669"/>
    <property type="project" value="UniProtKB-UniPathway"/>
</dbReference>
<keyword evidence="2 6" id="KW-0479">Metal-binding</keyword>
<dbReference type="UniPathway" id="UPA00143"/>
<dbReference type="PANTHER" id="PTHR45877">
    <property type="entry name" value="E3 UBIQUITIN-PROTEIN LIGASE SIAH2"/>
    <property type="match status" value="1"/>
</dbReference>
<comment type="function">
    <text evidence="6">E3 ubiquitin-protein ligase that mediates ubiquitination and subsequent proteasomal degradation of target proteins. E3 ubiquitin ligases accept ubiquitin from an E2 ubiquitin-conjugating enzyme in the form of a thioester and then directly transfers the ubiquitin to targeted substrates.</text>
</comment>
<evidence type="ECO:0000256" key="5">
    <source>
        <dbReference type="PROSITE-ProRule" id="PRU00175"/>
    </source>
</evidence>
<keyword evidence="6" id="KW-0833">Ubl conjugation pathway</keyword>
<comment type="caution">
    <text evidence="8">The sequence shown here is derived from an EMBL/GenBank/DDBJ whole genome shotgun (WGS) entry which is preliminary data.</text>
</comment>
<dbReference type="GO" id="GO:0043161">
    <property type="term" value="P:proteasome-mediated ubiquitin-dependent protein catabolic process"/>
    <property type="evidence" value="ECO:0007669"/>
    <property type="project" value="TreeGrafter"/>
</dbReference>
<dbReference type="Pfam" id="PF03145">
    <property type="entry name" value="Sina_TRAF"/>
    <property type="match status" value="1"/>
</dbReference>
<dbReference type="InterPro" id="IPR001841">
    <property type="entry name" value="Znf_RING"/>
</dbReference>
<proteinExistence type="inferred from homology"/>
<dbReference type="Gene3D" id="2.60.210.10">
    <property type="entry name" value="Apoptosis, Tumor Necrosis Factor Receptor Associated Protein 2, Chain A"/>
    <property type="match status" value="1"/>
</dbReference>
<comment type="similarity">
    <text evidence="1 6">Belongs to the SINA (Seven in absentia) family.</text>
</comment>
<dbReference type="Proteomes" id="UP000235965">
    <property type="component" value="Unassembled WGS sequence"/>
</dbReference>
<dbReference type="GO" id="GO:0005737">
    <property type="term" value="C:cytoplasm"/>
    <property type="evidence" value="ECO:0007669"/>
    <property type="project" value="InterPro"/>
</dbReference>
<dbReference type="OrthoDB" id="941555at2759"/>
<dbReference type="GO" id="GO:0061630">
    <property type="term" value="F:ubiquitin protein ligase activity"/>
    <property type="evidence" value="ECO:0007669"/>
    <property type="project" value="UniProtKB-EC"/>
</dbReference>
<protein>
    <recommendedName>
        <fullName evidence="6">E3 ubiquitin-protein ligase</fullName>
        <ecNumber evidence="6">2.3.2.27</ecNumber>
    </recommendedName>
</protein>
<evidence type="ECO:0000259" key="7">
    <source>
        <dbReference type="PROSITE" id="PS50089"/>
    </source>
</evidence>
<comment type="catalytic activity">
    <reaction evidence="6">
        <text>S-ubiquitinyl-[E2 ubiquitin-conjugating enzyme]-L-cysteine + [acceptor protein]-L-lysine = [E2 ubiquitin-conjugating enzyme]-L-cysteine + N(6)-ubiquitinyl-[acceptor protein]-L-lysine.</text>
        <dbReference type="EC" id="2.3.2.27"/>
    </reaction>
</comment>
<evidence type="ECO:0000256" key="3">
    <source>
        <dbReference type="ARBA" id="ARBA00022771"/>
    </source>
</evidence>